<evidence type="ECO:0000313" key="4">
    <source>
        <dbReference type="Proteomes" id="UP000199288"/>
    </source>
</evidence>
<dbReference type="Proteomes" id="UP000199288">
    <property type="component" value="Unassembled WGS sequence"/>
</dbReference>
<dbReference type="InterPro" id="IPR029069">
    <property type="entry name" value="HotDog_dom_sf"/>
</dbReference>
<gene>
    <name evidence="3" type="ORF">SAMN02910418_00867</name>
</gene>
<evidence type="ECO:0000259" key="2">
    <source>
        <dbReference type="Pfam" id="PF20789"/>
    </source>
</evidence>
<protein>
    <submittedName>
        <fullName evidence="3">Thioesterase-like superfamily protein</fullName>
    </submittedName>
</protein>
<keyword evidence="4" id="KW-1185">Reference proteome</keyword>
<accession>A0A1H3Y5J7</accession>
<dbReference type="InterPro" id="IPR049449">
    <property type="entry name" value="TesB_ACOT8-like_N"/>
</dbReference>
<dbReference type="Pfam" id="PF13622">
    <property type="entry name" value="4HBT_3"/>
    <property type="match status" value="1"/>
</dbReference>
<dbReference type="AlphaFoldDB" id="A0A1H3Y5J7"/>
<evidence type="ECO:0000259" key="1">
    <source>
        <dbReference type="Pfam" id="PF13622"/>
    </source>
</evidence>
<name>A0A1H3Y5J7_9ACTO</name>
<feature type="domain" description="Acyl-CoA thioesterase-like N-terminal HotDog" evidence="1">
    <location>
        <begin position="23"/>
        <end position="112"/>
    </location>
</feature>
<dbReference type="InterPro" id="IPR049450">
    <property type="entry name" value="ACOT8-like_C"/>
</dbReference>
<reference evidence="4" key="1">
    <citation type="submission" date="2016-10" db="EMBL/GenBank/DDBJ databases">
        <authorList>
            <person name="Varghese N."/>
            <person name="Submissions S."/>
        </authorList>
    </citation>
    <scope>NUCLEOTIDE SEQUENCE [LARGE SCALE GENOMIC DNA]</scope>
    <source>
        <strain evidence="4">KPR-1</strain>
    </source>
</reference>
<dbReference type="InterPro" id="IPR042171">
    <property type="entry name" value="Acyl-CoA_hotdog"/>
</dbReference>
<dbReference type="Pfam" id="PF20789">
    <property type="entry name" value="4HBT_3C"/>
    <property type="match status" value="1"/>
</dbReference>
<evidence type="ECO:0000313" key="3">
    <source>
        <dbReference type="EMBL" id="SEA06935.1"/>
    </source>
</evidence>
<dbReference type="RefSeq" id="WP_222842373.1">
    <property type="nucleotide sequence ID" value="NZ_FNQV01000004.1"/>
</dbReference>
<organism evidence="3 4">
    <name type="scientific">Bowdeniella nasicola</name>
    <dbReference type="NCBI Taxonomy" id="208480"/>
    <lineage>
        <taxon>Bacteria</taxon>
        <taxon>Bacillati</taxon>
        <taxon>Actinomycetota</taxon>
        <taxon>Actinomycetes</taxon>
        <taxon>Actinomycetales</taxon>
        <taxon>Actinomycetaceae</taxon>
        <taxon>Bowdeniella</taxon>
    </lineage>
</organism>
<sequence>MTTRAFYRHLGGNWFEPTEHAEGAWNPEQQHMAAACGLLAQELERHVELQDGPTPAGPAKRFARLAFDIMGLLHGGRFQVIVETIRPGKTIELIQAVMVKDGRELLVLRAWRLMTSNSAEMEGYEDTDIPGPAECEPYPEMTKWPGGFIRATTFRQSARSRPGNGVVWMTTKHDVCEGRETSPFARLMGMADTTNGVMPRGSKDEWMFPNVDLTVYLYREPAGDWIGFDVQQSIGPDGIGVTSTVLHDTSGPFGRAEQILTVRDMRSHP</sequence>
<proteinExistence type="predicted"/>
<dbReference type="Gene3D" id="2.40.160.210">
    <property type="entry name" value="Acyl-CoA thioesterase, double hotdog domain"/>
    <property type="match status" value="1"/>
</dbReference>
<feature type="domain" description="Acyl-CoA thioesterase-like C-terminal" evidence="2">
    <location>
        <begin position="132"/>
        <end position="262"/>
    </location>
</feature>
<dbReference type="SUPFAM" id="SSF54637">
    <property type="entry name" value="Thioesterase/thiol ester dehydrase-isomerase"/>
    <property type="match status" value="1"/>
</dbReference>
<dbReference type="EMBL" id="FNQV01000004">
    <property type="protein sequence ID" value="SEA06935.1"/>
    <property type="molecule type" value="Genomic_DNA"/>
</dbReference>